<name>A0ABT2URA2_9BACL</name>
<dbReference type="Proteomes" id="UP001652445">
    <property type="component" value="Unassembled WGS sequence"/>
</dbReference>
<sequence>MYNHEQITLCIIDDIKSVVDGLTAIEWADEHGITLVGSSANG</sequence>
<evidence type="ECO:0000313" key="2">
    <source>
        <dbReference type="Proteomes" id="UP001652445"/>
    </source>
</evidence>
<comment type="caution">
    <text evidence="1">The sequence shown here is derived from an EMBL/GenBank/DDBJ whole genome shotgun (WGS) entry which is preliminary data.</text>
</comment>
<protein>
    <recommendedName>
        <fullName evidence="3">Response regulator</fullName>
    </recommendedName>
</protein>
<keyword evidence="2" id="KW-1185">Reference proteome</keyword>
<gene>
    <name evidence="1" type="ORF">OB236_30815</name>
</gene>
<dbReference type="RefSeq" id="WP_262687355.1">
    <property type="nucleotide sequence ID" value="NZ_JAOQIO010000106.1"/>
</dbReference>
<evidence type="ECO:0000313" key="1">
    <source>
        <dbReference type="EMBL" id="MCU6796526.1"/>
    </source>
</evidence>
<accession>A0ABT2URA2</accession>
<dbReference type="EMBL" id="JAOQIO010000106">
    <property type="protein sequence ID" value="MCU6796526.1"/>
    <property type="molecule type" value="Genomic_DNA"/>
</dbReference>
<reference evidence="1 2" key="1">
    <citation type="submission" date="2022-09" db="EMBL/GenBank/DDBJ databases">
        <authorList>
            <person name="Han X.L."/>
            <person name="Wang Q."/>
            <person name="Lu T."/>
        </authorList>
    </citation>
    <scope>NUCLEOTIDE SEQUENCE [LARGE SCALE GENOMIC DNA]</scope>
    <source>
        <strain evidence="1 2">WQ 127069</strain>
    </source>
</reference>
<organism evidence="1 2">
    <name type="scientific">Paenibacillus baimaensis</name>
    <dbReference type="NCBI Taxonomy" id="2982185"/>
    <lineage>
        <taxon>Bacteria</taxon>
        <taxon>Bacillati</taxon>
        <taxon>Bacillota</taxon>
        <taxon>Bacilli</taxon>
        <taxon>Bacillales</taxon>
        <taxon>Paenibacillaceae</taxon>
        <taxon>Paenibacillus</taxon>
    </lineage>
</organism>
<proteinExistence type="predicted"/>
<evidence type="ECO:0008006" key="3">
    <source>
        <dbReference type="Google" id="ProtNLM"/>
    </source>
</evidence>